<dbReference type="InterPro" id="IPR006927">
    <property type="entry name" value="DUF639"/>
</dbReference>
<dbReference type="PANTHER" id="PTHR31860">
    <property type="entry name" value="HEAT-INDUCIBLE TRANSCRIPTION REPRESSOR (DUF639)-RELATED"/>
    <property type="match status" value="1"/>
</dbReference>
<comment type="caution">
    <text evidence="2">The sequence shown here is derived from an EMBL/GenBank/DDBJ whole genome shotgun (WGS) entry which is preliminary data.</text>
</comment>
<accession>A0AAD8NAF9</accession>
<proteinExistence type="predicted"/>
<keyword evidence="3" id="KW-1185">Reference proteome</keyword>
<sequence>MRSPSWTSNASVIFWKNSTFKQGVVLSKNYVVADMTLIEKAVKTCKEKYRVVEKTQATIDSAMIEGIPSNIDLFKELALPLTVIAKFFNKRKRWEEPYLTASFLAITYTLVLSVIPLTNKTPRKEPSKAGGGLNSRKMSKSEAKLKNLIL</sequence>
<dbReference type="AlphaFoldDB" id="A0AAD8NAF9"/>
<evidence type="ECO:0000256" key="1">
    <source>
        <dbReference type="SAM" id="Phobius"/>
    </source>
</evidence>
<dbReference type="PANTHER" id="PTHR31860:SF3">
    <property type="entry name" value="PROTEIN, PUTATIVE (DUF639)-RELATED"/>
    <property type="match status" value="1"/>
</dbReference>
<gene>
    <name evidence="2" type="ORF">POM88_001472</name>
</gene>
<dbReference type="Pfam" id="PF04842">
    <property type="entry name" value="DUF639"/>
    <property type="match status" value="1"/>
</dbReference>
<dbReference type="EMBL" id="JAUIZM010000001">
    <property type="protein sequence ID" value="KAK1401867.1"/>
    <property type="molecule type" value="Genomic_DNA"/>
</dbReference>
<feature type="transmembrane region" description="Helical" evidence="1">
    <location>
        <begin position="98"/>
        <end position="118"/>
    </location>
</feature>
<keyword evidence="1" id="KW-0812">Transmembrane</keyword>
<name>A0AAD8NAF9_9APIA</name>
<reference evidence="2" key="1">
    <citation type="submission" date="2023-02" db="EMBL/GenBank/DDBJ databases">
        <title>Genome of toxic invasive species Heracleum sosnowskyi carries increased number of genes despite the absence of recent whole-genome duplications.</title>
        <authorList>
            <person name="Schelkunov M."/>
            <person name="Shtratnikova V."/>
            <person name="Makarenko M."/>
            <person name="Klepikova A."/>
            <person name="Omelchenko D."/>
            <person name="Novikova G."/>
            <person name="Obukhova E."/>
            <person name="Bogdanov V."/>
            <person name="Penin A."/>
            <person name="Logacheva M."/>
        </authorList>
    </citation>
    <scope>NUCLEOTIDE SEQUENCE</scope>
    <source>
        <strain evidence="2">Hsosn_3</strain>
        <tissue evidence="2">Leaf</tissue>
    </source>
</reference>
<dbReference type="Proteomes" id="UP001237642">
    <property type="component" value="Unassembled WGS sequence"/>
</dbReference>
<protein>
    <submittedName>
        <fullName evidence="2">Uncharacterized protein</fullName>
    </submittedName>
</protein>
<evidence type="ECO:0000313" key="3">
    <source>
        <dbReference type="Proteomes" id="UP001237642"/>
    </source>
</evidence>
<keyword evidence="1" id="KW-0472">Membrane</keyword>
<evidence type="ECO:0000313" key="2">
    <source>
        <dbReference type="EMBL" id="KAK1401867.1"/>
    </source>
</evidence>
<reference evidence="2" key="2">
    <citation type="submission" date="2023-05" db="EMBL/GenBank/DDBJ databases">
        <authorList>
            <person name="Schelkunov M.I."/>
        </authorList>
    </citation>
    <scope>NUCLEOTIDE SEQUENCE</scope>
    <source>
        <strain evidence="2">Hsosn_3</strain>
        <tissue evidence="2">Leaf</tissue>
    </source>
</reference>
<organism evidence="2 3">
    <name type="scientific">Heracleum sosnowskyi</name>
    <dbReference type="NCBI Taxonomy" id="360622"/>
    <lineage>
        <taxon>Eukaryota</taxon>
        <taxon>Viridiplantae</taxon>
        <taxon>Streptophyta</taxon>
        <taxon>Embryophyta</taxon>
        <taxon>Tracheophyta</taxon>
        <taxon>Spermatophyta</taxon>
        <taxon>Magnoliopsida</taxon>
        <taxon>eudicotyledons</taxon>
        <taxon>Gunneridae</taxon>
        <taxon>Pentapetalae</taxon>
        <taxon>asterids</taxon>
        <taxon>campanulids</taxon>
        <taxon>Apiales</taxon>
        <taxon>Apiaceae</taxon>
        <taxon>Apioideae</taxon>
        <taxon>apioid superclade</taxon>
        <taxon>Tordylieae</taxon>
        <taxon>Tordyliinae</taxon>
        <taxon>Heracleum</taxon>
    </lineage>
</organism>
<keyword evidence="1" id="KW-1133">Transmembrane helix</keyword>